<comment type="caution">
    <text evidence="2">The sequence shown here is derived from an EMBL/GenBank/DDBJ whole genome shotgun (WGS) entry which is preliminary data.</text>
</comment>
<dbReference type="InterPro" id="IPR024072">
    <property type="entry name" value="DHFR-like_dom_sf"/>
</dbReference>
<dbReference type="PANTHER" id="PTHR38011">
    <property type="entry name" value="DIHYDROFOLATE REDUCTASE FAMILY PROTEIN (AFU_ORTHOLOGUE AFUA_8G06820)"/>
    <property type="match status" value="1"/>
</dbReference>
<feature type="domain" description="Bacterial bifunctional deaminase-reductase C-terminal" evidence="1">
    <location>
        <begin position="2"/>
        <end position="184"/>
    </location>
</feature>
<dbReference type="Proteomes" id="UP000638648">
    <property type="component" value="Unassembled WGS sequence"/>
</dbReference>
<dbReference type="Gene3D" id="3.40.430.10">
    <property type="entry name" value="Dihydrofolate Reductase, subunit A"/>
    <property type="match status" value="1"/>
</dbReference>
<dbReference type="AlphaFoldDB" id="A0A927R5G1"/>
<reference evidence="2" key="1">
    <citation type="submission" date="2020-10" db="EMBL/GenBank/DDBJ databases">
        <title>Sequencing the genomes of 1000 actinobacteria strains.</title>
        <authorList>
            <person name="Klenk H.-P."/>
        </authorList>
    </citation>
    <scope>NUCLEOTIDE SEQUENCE</scope>
    <source>
        <strain evidence="2">DSM 45354</strain>
    </source>
</reference>
<dbReference type="InterPro" id="IPR050765">
    <property type="entry name" value="Riboflavin_Biosynth_HTPR"/>
</dbReference>
<dbReference type="Pfam" id="PF01872">
    <property type="entry name" value="RibD_C"/>
    <property type="match status" value="1"/>
</dbReference>
<dbReference type="SUPFAM" id="SSF53597">
    <property type="entry name" value="Dihydrofolate reductase-like"/>
    <property type="match status" value="1"/>
</dbReference>
<dbReference type="RefSeq" id="WP_192748132.1">
    <property type="nucleotide sequence ID" value="NZ_BAABJL010000055.1"/>
</dbReference>
<dbReference type="EMBL" id="JADBEM010000001">
    <property type="protein sequence ID" value="MBE1603257.1"/>
    <property type="molecule type" value="Genomic_DNA"/>
</dbReference>
<dbReference type="PANTHER" id="PTHR38011:SF2">
    <property type="entry name" value="BIFUNCTIONAL DEAMINASE-REDUCTASE DOMAIN PROTEIN"/>
    <property type="match status" value="1"/>
</dbReference>
<evidence type="ECO:0000313" key="2">
    <source>
        <dbReference type="EMBL" id="MBE1603257.1"/>
    </source>
</evidence>
<protein>
    <submittedName>
        <fullName evidence="2">Dihydrofolate reductase</fullName>
    </submittedName>
</protein>
<dbReference type="GO" id="GO:0009231">
    <property type="term" value="P:riboflavin biosynthetic process"/>
    <property type="evidence" value="ECO:0007669"/>
    <property type="project" value="InterPro"/>
</dbReference>
<dbReference type="InterPro" id="IPR002734">
    <property type="entry name" value="RibDG_C"/>
</dbReference>
<gene>
    <name evidence="2" type="ORF">HEB94_000105</name>
</gene>
<name>A0A927R5G1_9ACTN</name>
<evidence type="ECO:0000313" key="3">
    <source>
        <dbReference type="Proteomes" id="UP000638648"/>
    </source>
</evidence>
<accession>A0A927R5G1</accession>
<evidence type="ECO:0000259" key="1">
    <source>
        <dbReference type="Pfam" id="PF01872"/>
    </source>
</evidence>
<proteinExistence type="predicted"/>
<keyword evidence="3" id="KW-1185">Reference proteome</keyword>
<dbReference type="GO" id="GO:0008703">
    <property type="term" value="F:5-amino-6-(5-phosphoribosylamino)uracil reductase activity"/>
    <property type="evidence" value="ECO:0007669"/>
    <property type="project" value="InterPro"/>
</dbReference>
<organism evidence="2 3">
    <name type="scientific">Actinopolymorpha pittospori</name>
    <dbReference type="NCBI Taxonomy" id="648752"/>
    <lineage>
        <taxon>Bacteria</taxon>
        <taxon>Bacillati</taxon>
        <taxon>Actinomycetota</taxon>
        <taxon>Actinomycetes</taxon>
        <taxon>Propionibacteriales</taxon>
        <taxon>Actinopolymorphaceae</taxon>
        <taxon>Actinopolymorpha</taxon>
    </lineage>
</organism>
<sequence length="218" mass="23714">MRTLTVNTFVSLDGVMQAPGGPAEDPTGNFTLGGWNATFWDDVMGQAIAKEFDPPTDLLLGRKTYEIFAAHWPYISDDPIADQLNNATKYVASRTLDEVTWNNAVLLKGDAGDAVAELKHQDGPDLNVQGSSDLLQTLLRRDLVDVFNIWTFPILLGPGKRLFGEGTTPGGLRLLDSVTSTTGVTIAKYERAGEVPVGSFQFAEPTEAELRRRASLTD</sequence>